<dbReference type="STRING" id="645134.A0A0L0HT31"/>
<dbReference type="eggNOG" id="KOG0254">
    <property type="taxonomic scope" value="Eukaryota"/>
</dbReference>
<feature type="transmembrane region" description="Helical" evidence="6">
    <location>
        <begin position="317"/>
        <end position="335"/>
    </location>
</feature>
<reference evidence="8 9" key="1">
    <citation type="submission" date="2009-08" db="EMBL/GenBank/DDBJ databases">
        <title>The Genome Sequence of Spizellomyces punctatus strain DAOM BR117.</title>
        <authorList>
            <consortium name="The Broad Institute Genome Sequencing Platform"/>
            <person name="Russ C."/>
            <person name="Cuomo C."/>
            <person name="Shea T."/>
            <person name="Young S.K."/>
            <person name="Zeng Q."/>
            <person name="Koehrsen M."/>
            <person name="Haas B."/>
            <person name="Borodovsky M."/>
            <person name="Guigo R."/>
            <person name="Alvarado L."/>
            <person name="Berlin A."/>
            <person name="Bochicchio J."/>
            <person name="Borenstein D."/>
            <person name="Chapman S."/>
            <person name="Chen Z."/>
            <person name="Engels R."/>
            <person name="Freedman E."/>
            <person name="Gellesch M."/>
            <person name="Goldberg J."/>
            <person name="Griggs A."/>
            <person name="Gujja S."/>
            <person name="Heiman D."/>
            <person name="Hepburn T."/>
            <person name="Howarth C."/>
            <person name="Jen D."/>
            <person name="Larson L."/>
            <person name="Lewis B."/>
            <person name="Mehta T."/>
            <person name="Park D."/>
            <person name="Pearson M."/>
            <person name="Roberts A."/>
            <person name="Saif S."/>
            <person name="Shenoy N."/>
            <person name="Sisk P."/>
            <person name="Stolte C."/>
            <person name="Sykes S."/>
            <person name="Thomson T."/>
            <person name="Walk T."/>
            <person name="White J."/>
            <person name="Yandava C."/>
            <person name="Burger G."/>
            <person name="Gray M.W."/>
            <person name="Holland P.W.H."/>
            <person name="King N."/>
            <person name="Lang F.B.F."/>
            <person name="Roger A.J."/>
            <person name="Ruiz-Trillo I."/>
            <person name="Lander E."/>
            <person name="Nusbaum C."/>
        </authorList>
    </citation>
    <scope>NUCLEOTIDE SEQUENCE [LARGE SCALE GENOMIC DNA]</scope>
    <source>
        <strain evidence="8 9">DAOM BR117</strain>
    </source>
</reference>
<dbReference type="FunCoup" id="A0A0L0HT31">
    <property type="interactions" value="19"/>
</dbReference>
<dbReference type="Pfam" id="PF07690">
    <property type="entry name" value="MFS_1"/>
    <property type="match status" value="1"/>
</dbReference>
<evidence type="ECO:0000256" key="1">
    <source>
        <dbReference type="ARBA" id="ARBA00004141"/>
    </source>
</evidence>
<feature type="transmembrane region" description="Helical" evidence="6">
    <location>
        <begin position="270"/>
        <end position="297"/>
    </location>
</feature>
<feature type="transmembrane region" description="Helical" evidence="6">
    <location>
        <begin position="460"/>
        <end position="481"/>
    </location>
</feature>
<feature type="transmembrane region" description="Helical" evidence="6">
    <location>
        <begin position="416"/>
        <end position="440"/>
    </location>
</feature>
<evidence type="ECO:0000256" key="4">
    <source>
        <dbReference type="ARBA" id="ARBA00022989"/>
    </source>
</evidence>
<evidence type="ECO:0000256" key="3">
    <source>
        <dbReference type="ARBA" id="ARBA00022692"/>
    </source>
</evidence>
<dbReference type="AlphaFoldDB" id="A0A0L0HT31"/>
<feature type="transmembrane region" description="Helical" evidence="6">
    <location>
        <begin position="175"/>
        <end position="196"/>
    </location>
</feature>
<dbReference type="InterPro" id="IPR020846">
    <property type="entry name" value="MFS_dom"/>
</dbReference>
<dbReference type="SUPFAM" id="SSF103473">
    <property type="entry name" value="MFS general substrate transporter"/>
    <property type="match status" value="1"/>
</dbReference>
<dbReference type="InParanoid" id="A0A0L0HT31"/>
<dbReference type="Gene3D" id="1.20.1250.20">
    <property type="entry name" value="MFS general substrate transporter like domains"/>
    <property type="match status" value="1"/>
</dbReference>
<dbReference type="GO" id="GO:0022857">
    <property type="term" value="F:transmembrane transporter activity"/>
    <property type="evidence" value="ECO:0007669"/>
    <property type="project" value="InterPro"/>
</dbReference>
<dbReference type="PANTHER" id="PTHR42718:SF9">
    <property type="entry name" value="MAJOR FACILITATOR SUPERFAMILY MULTIDRUG TRANSPORTER MFSC"/>
    <property type="match status" value="1"/>
</dbReference>
<dbReference type="GeneID" id="27683762"/>
<keyword evidence="9" id="KW-1185">Reference proteome</keyword>
<accession>A0A0L0HT31</accession>
<organism evidence="8 9">
    <name type="scientific">Spizellomyces punctatus (strain DAOM BR117)</name>
    <dbReference type="NCBI Taxonomy" id="645134"/>
    <lineage>
        <taxon>Eukaryota</taxon>
        <taxon>Fungi</taxon>
        <taxon>Fungi incertae sedis</taxon>
        <taxon>Chytridiomycota</taxon>
        <taxon>Chytridiomycota incertae sedis</taxon>
        <taxon>Chytridiomycetes</taxon>
        <taxon>Spizellomycetales</taxon>
        <taxon>Spizellomycetaceae</taxon>
        <taxon>Spizellomyces</taxon>
    </lineage>
</organism>
<dbReference type="PANTHER" id="PTHR42718">
    <property type="entry name" value="MAJOR FACILITATOR SUPERFAMILY MULTIDRUG TRANSPORTER MFSC"/>
    <property type="match status" value="1"/>
</dbReference>
<dbReference type="GO" id="GO:0016020">
    <property type="term" value="C:membrane"/>
    <property type="evidence" value="ECO:0007669"/>
    <property type="project" value="UniProtKB-SubCell"/>
</dbReference>
<gene>
    <name evidence="8" type="ORF">SPPG_00004</name>
</gene>
<feature type="transmembrane region" description="Helical" evidence="6">
    <location>
        <begin position="84"/>
        <end position="102"/>
    </location>
</feature>
<keyword evidence="4 6" id="KW-1133">Transmembrane helix</keyword>
<evidence type="ECO:0000259" key="7">
    <source>
        <dbReference type="PROSITE" id="PS50850"/>
    </source>
</evidence>
<proteinExistence type="predicted"/>
<dbReference type="EMBL" id="KQ257450">
    <property type="protein sequence ID" value="KND04268.1"/>
    <property type="molecule type" value="Genomic_DNA"/>
</dbReference>
<evidence type="ECO:0000313" key="8">
    <source>
        <dbReference type="EMBL" id="KND04268.1"/>
    </source>
</evidence>
<keyword evidence="3 6" id="KW-0812">Transmembrane</keyword>
<dbReference type="Gene3D" id="1.20.1720.10">
    <property type="entry name" value="Multidrug resistance protein D"/>
    <property type="match status" value="1"/>
</dbReference>
<keyword evidence="2" id="KW-0813">Transport</keyword>
<evidence type="ECO:0000256" key="6">
    <source>
        <dbReference type="SAM" id="Phobius"/>
    </source>
</evidence>
<keyword evidence="5 6" id="KW-0472">Membrane</keyword>
<dbReference type="InterPro" id="IPR036259">
    <property type="entry name" value="MFS_trans_sf"/>
</dbReference>
<dbReference type="RefSeq" id="XP_016612307.1">
    <property type="nucleotide sequence ID" value="XM_016748342.1"/>
</dbReference>
<dbReference type="OrthoDB" id="2116682at2759"/>
<feature type="transmembrane region" description="Helical" evidence="6">
    <location>
        <begin position="55"/>
        <end position="72"/>
    </location>
</feature>
<feature type="transmembrane region" description="Helical" evidence="6">
    <location>
        <begin position="114"/>
        <end position="135"/>
    </location>
</feature>
<evidence type="ECO:0000313" key="9">
    <source>
        <dbReference type="Proteomes" id="UP000053201"/>
    </source>
</evidence>
<feature type="transmembrane region" description="Helical" evidence="6">
    <location>
        <begin position="239"/>
        <end position="258"/>
    </location>
</feature>
<dbReference type="VEuPathDB" id="FungiDB:SPPG_00004"/>
<feature type="transmembrane region" description="Helical" evidence="6">
    <location>
        <begin position="147"/>
        <end position="169"/>
    </location>
</feature>
<protein>
    <recommendedName>
        <fullName evidence="7">Major facilitator superfamily (MFS) profile domain-containing protein</fullName>
    </recommendedName>
</protein>
<sequence length="513" mass="55237">MTILSQQGWSESQLASVSLAILSVTQFLDFLNLSALNIAIPTIAEELKIPAGLEGWILISYSLALSAFMLPFGKLGDAWGHRNIFICGLLIMTIANIFSAMAPTLPVLATFRGLQGLGAAATMPNASAIIARIFPAGAPRNAAFAKLGAASAIGSAAGLIVGGLFSGIIGWRYVFYVLAPICLLVMVLSLLFLPAAQDDETVDKGLKDFDISGTLTWLVGMSLIVYVLSTTKGAAWKEVQTMVLLGIGVASFSSFFFVERKAARPLIPPYLWQNHVIVVNSILIAMVRGGASMFVYLMSLKLQRILLLSPWETALQSLPMAIVGFFYSFFVGTIVKRLGFSVPVILGFGMAAFGSAYFSFSLHGPDENGNNASSFWTSTFPSSVVFVLGTPMVFISAQLAMLHVVEPRQYAVVGALFNTAGQIGGPVALALLTAIMNAVLVNKERSGWSEKERLLASYDAGNWTIVGWELVGLVIAGLFWLRQKFIEEKRHLSVDVESDEGERQRLLGDTSNP</sequence>
<feature type="transmembrane region" description="Helical" evidence="6">
    <location>
        <begin position="208"/>
        <end position="227"/>
    </location>
</feature>
<evidence type="ECO:0000256" key="2">
    <source>
        <dbReference type="ARBA" id="ARBA00022448"/>
    </source>
</evidence>
<dbReference type="PROSITE" id="PS50850">
    <property type="entry name" value="MFS"/>
    <property type="match status" value="1"/>
</dbReference>
<name>A0A0L0HT31_SPIPD</name>
<feature type="transmembrane region" description="Helical" evidence="6">
    <location>
        <begin position="380"/>
        <end position="404"/>
    </location>
</feature>
<evidence type="ECO:0000256" key="5">
    <source>
        <dbReference type="ARBA" id="ARBA00023136"/>
    </source>
</evidence>
<dbReference type="CDD" id="cd17321">
    <property type="entry name" value="MFS_MMR_MDR_like"/>
    <property type="match status" value="1"/>
</dbReference>
<feature type="transmembrane region" description="Helical" evidence="6">
    <location>
        <begin position="342"/>
        <end position="360"/>
    </location>
</feature>
<dbReference type="OMA" id="HWIFWIS"/>
<dbReference type="Proteomes" id="UP000053201">
    <property type="component" value="Unassembled WGS sequence"/>
</dbReference>
<comment type="subcellular location">
    <subcellularLocation>
        <location evidence="1">Membrane</location>
        <topology evidence="1">Multi-pass membrane protein</topology>
    </subcellularLocation>
</comment>
<dbReference type="InterPro" id="IPR011701">
    <property type="entry name" value="MFS"/>
</dbReference>
<feature type="domain" description="Major facilitator superfamily (MFS) profile" evidence="7">
    <location>
        <begin position="18"/>
        <end position="484"/>
    </location>
</feature>